<dbReference type="InterPro" id="IPR022596">
    <property type="entry name" value="GPR1/2/3_C"/>
</dbReference>
<reference evidence="9" key="1">
    <citation type="journal article" date="2020" name="Stud. Mycol.">
        <title>101 Dothideomycetes genomes: a test case for predicting lifestyles and emergence of pathogens.</title>
        <authorList>
            <person name="Haridas S."/>
            <person name="Albert R."/>
            <person name="Binder M."/>
            <person name="Bloem J."/>
            <person name="Labutti K."/>
            <person name="Salamov A."/>
            <person name="Andreopoulos B."/>
            <person name="Baker S."/>
            <person name="Barry K."/>
            <person name="Bills G."/>
            <person name="Bluhm B."/>
            <person name="Cannon C."/>
            <person name="Castanera R."/>
            <person name="Culley D."/>
            <person name="Daum C."/>
            <person name="Ezra D."/>
            <person name="Gonzalez J."/>
            <person name="Henrissat B."/>
            <person name="Kuo A."/>
            <person name="Liang C."/>
            <person name="Lipzen A."/>
            <person name="Lutzoni F."/>
            <person name="Magnuson J."/>
            <person name="Mondo S."/>
            <person name="Nolan M."/>
            <person name="Ohm R."/>
            <person name="Pangilinan J."/>
            <person name="Park H.-J."/>
            <person name="Ramirez L."/>
            <person name="Alfaro M."/>
            <person name="Sun H."/>
            <person name="Tritt A."/>
            <person name="Yoshinaga Y."/>
            <person name="Zwiers L.-H."/>
            <person name="Turgeon B."/>
            <person name="Goodwin S."/>
            <person name="Spatafora J."/>
            <person name="Crous P."/>
            <person name="Grigoriev I."/>
        </authorList>
    </citation>
    <scope>NUCLEOTIDE SEQUENCE</scope>
    <source>
        <strain evidence="9">CBS 109.77</strain>
    </source>
</reference>
<feature type="transmembrane region" description="Helical" evidence="6">
    <location>
        <begin position="407"/>
        <end position="430"/>
    </location>
</feature>
<dbReference type="Pfam" id="PF11970">
    <property type="entry name" value="GPR_Gpa2_C"/>
    <property type="match status" value="1"/>
</dbReference>
<feature type="domain" description="G protein-coupled receptor GPR1/2/3 C-terminal" evidence="8">
    <location>
        <begin position="365"/>
        <end position="439"/>
    </location>
</feature>
<evidence type="ECO:0000256" key="6">
    <source>
        <dbReference type="SAM" id="Phobius"/>
    </source>
</evidence>
<evidence type="ECO:0000259" key="7">
    <source>
        <dbReference type="Pfam" id="PF11710"/>
    </source>
</evidence>
<evidence type="ECO:0000256" key="3">
    <source>
        <dbReference type="ARBA" id="ARBA00022989"/>
    </source>
</evidence>
<dbReference type="GO" id="GO:0005886">
    <property type="term" value="C:plasma membrane"/>
    <property type="evidence" value="ECO:0007669"/>
    <property type="project" value="TreeGrafter"/>
</dbReference>
<name>A0A6A6XRH9_9PLEO</name>
<dbReference type="AlphaFoldDB" id="A0A6A6XRH9"/>
<evidence type="ECO:0000256" key="5">
    <source>
        <dbReference type="SAM" id="MobiDB-lite"/>
    </source>
</evidence>
<dbReference type="Gene3D" id="1.20.1070.10">
    <property type="entry name" value="Rhodopsin 7-helix transmembrane proteins"/>
    <property type="match status" value="1"/>
</dbReference>
<feature type="compositionally biased region" description="Polar residues" evidence="5">
    <location>
        <begin position="311"/>
        <end position="320"/>
    </location>
</feature>
<dbReference type="OrthoDB" id="5368598at2759"/>
<evidence type="ECO:0000259" key="8">
    <source>
        <dbReference type="Pfam" id="PF11970"/>
    </source>
</evidence>
<keyword evidence="10" id="KW-1185">Reference proteome</keyword>
<feature type="region of interest" description="Disordered" evidence="5">
    <location>
        <begin position="236"/>
        <end position="265"/>
    </location>
</feature>
<gene>
    <name evidence="9" type="ORF">K505DRAFT_404874</name>
</gene>
<feature type="transmembrane region" description="Helical" evidence="6">
    <location>
        <begin position="135"/>
        <end position="154"/>
    </location>
</feature>
<dbReference type="InterPro" id="IPR023041">
    <property type="entry name" value="Glucose_rcpt_Git3-like_N"/>
</dbReference>
<dbReference type="GO" id="GO:0007189">
    <property type="term" value="P:adenylate cyclase-activating G protein-coupled receptor signaling pathway"/>
    <property type="evidence" value="ECO:0007669"/>
    <property type="project" value="TreeGrafter"/>
</dbReference>
<evidence type="ECO:0000256" key="1">
    <source>
        <dbReference type="ARBA" id="ARBA00004141"/>
    </source>
</evidence>
<organism evidence="9 10">
    <name type="scientific">Melanomma pulvis-pyrius CBS 109.77</name>
    <dbReference type="NCBI Taxonomy" id="1314802"/>
    <lineage>
        <taxon>Eukaryota</taxon>
        <taxon>Fungi</taxon>
        <taxon>Dikarya</taxon>
        <taxon>Ascomycota</taxon>
        <taxon>Pezizomycotina</taxon>
        <taxon>Dothideomycetes</taxon>
        <taxon>Pleosporomycetidae</taxon>
        <taxon>Pleosporales</taxon>
        <taxon>Melanommataceae</taxon>
        <taxon>Melanomma</taxon>
    </lineage>
</organism>
<sequence>MSNHNGPSSINLYDQNKTFIIQVTTAICAAVSITASLVAFYWFFRMEKRFRHRLIMLLIYGDVMKTSWFFIFAIVSIVRGTVKTSSSFCQASGFFVQYGMETSDYSVLVIAIHSAMQVFRPSALASSDGLRPFRYYVYIGVFLVPTFMAGMAFINPHWGYLSQGAFCTLPIRPFWYRLALAWIPRYLIAIIVLGLAVAIYTHVGFEFRNFSQVGHSFDTSIATITPMLLACDVEDATAGNNSEPPKTPEQQVHMNSERRASSVVHEVVASRRGSAVAFVLDNTAESRLNPPGTRSRSVPTNPRNPYPPTAPTSSLISISQALERAAKPASNRTTAPSPSRSHINSRNPSPLSNCPTLQVQRQNEQERARIHRQLRLMFIYPLTYIFMWLIPFVYHCMMYQDKWAAHPVYWLTMLSTICVALMGVVDCLIFSLRERPWRHMPAGDGTFWGSFTCWKRSDASDGWARRARERRIVGSRTSGGRWMPKREICGRRLALRKGTGRKRRGRREFEGLKVVW</sequence>
<dbReference type="PANTHER" id="PTHR23112:SF37">
    <property type="entry name" value="G PROTEIN-COUPLED RECEPTOR GPR1"/>
    <property type="match status" value="1"/>
</dbReference>
<feature type="region of interest" description="Disordered" evidence="5">
    <location>
        <begin position="283"/>
        <end position="355"/>
    </location>
</feature>
<dbReference type="PANTHER" id="PTHR23112">
    <property type="entry name" value="G PROTEIN-COUPLED RECEPTOR 157-RELATED"/>
    <property type="match status" value="1"/>
</dbReference>
<dbReference type="SUPFAM" id="SSF81321">
    <property type="entry name" value="Family A G protein-coupled receptor-like"/>
    <property type="match status" value="1"/>
</dbReference>
<comment type="subcellular location">
    <subcellularLocation>
        <location evidence="1">Membrane</location>
        <topology evidence="1">Multi-pass membrane protein</topology>
    </subcellularLocation>
</comment>
<feature type="transmembrane region" description="Helical" evidence="6">
    <location>
        <begin position="376"/>
        <end position="395"/>
    </location>
</feature>
<evidence type="ECO:0000256" key="4">
    <source>
        <dbReference type="ARBA" id="ARBA00023136"/>
    </source>
</evidence>
<dbReference type="EMBL" id="MU001772">
    <property type="protein sequence ID" value="KAF2799030.1"/>
    <property type="molecule type" value="Genomic_DNA"/>
</dbReference>
<keyword evidence="3 6" id="KW-1133">Transmembrane helix</keyword>
<feature type="transmembrane region" description="Helical" evidence="6">
    <location>
        <begin position="174"/>
        <end position="200"/>
    </location>
</feature>
<accession>A0A6A6XRH9</accession>
<feature type="compositionally biased region" description="Polar residues" evidence="5">
    <location>
        <begin position="330"/>
        <end position="355"/>
    </location>
</feature>
<feature type="compositionally biased region" description="Polar residues" evidence="5">
    <location>
        <begin position="238"/>
        <end position="254"/>
    </location>
</feature>
<evidence type="ECO:0000313" key="9">
    <source>
        <dbReference type="EMBL" id="KAF2799030.1"/>
    </source>
</evidence>
<proteinExistence type="predicted"/>
<dbReference type="GO" id="GO:0004930">
    <property type="term" value="F:G protein-coupled receptor activity"/>
    <property type="evidence" value="ECO:0007669"/>
    <property type="project" value="TreeGrafter"/>
</dbReference>
<keyword evidence="2 6" id="KW-0812">Transmembrane</keyword>
<feature type="domain" description="Glucose receptor Git3-like N-terminal" evidence="7">
    <location>
        <begin position="22"/>
        <end position="209"/>
    </location>
</feature>
<keyword evidence="4 6" id="KW-0472">Membrane</keyword>
<dbReference type="Pfam" id="PF11710">
    <property type="entry name" value="Git3"/>
    <property type="match status" value="1"/>
</dbReference>
<feature type="transmembrane region" description="Helical" evidence="6">
    <location>
        <begin position="20"/>
        <end position="43"/>
    </location>
</feature>
<dbReference type="Proteomes" id="UP000799757">
    <property type="component" value="Unassembled WGS sequence"/>
</dbReference>
<feature type="compositionally biased region" description="Polar residues" evidence="5">
    <location>
        <begin position="292"/>
        <end position="301"/>
    </location>
</feature>
<evidence type="ECO:0000313" key="10">
    <source>
        <dbReference type="Proteomes" id="UP000799757"/>
    </source>
</evidence>
<feature type="transmembrane region" description="Helical" evidence="6">
    <location>
        <begin position="55"/>
        <end position="78"/>
    </location>
</feature>
<evidence type="ECO:0008006" key="11">
    <source>
        <dbReference type="Google" id="ProtNLM"/>
    </source>
</evidence>
<protein>
    <recommendedName>
        <fullName evidence="11">G protein-coupled glucose receptor regulating Gpa2-domain-containing protein</fullName>
    </recommendedName>
</protein>
<evidence type="ECO:0000256" key="2">
    <source>
        <dbReference type="ARBA" id="ARBA00022692"/>
    </source>
</evidence>